<organism evidence="2 3">
    <name type="scientific">Cercospora zeae-maydis SCOH1-5</name>
    <dbReference type="NCBI Taxonomy" id="717836"/>
    <lineage>
        <taxon>Eukaryota</taxon>
        <taxon>Fungi</taxon>
        <taxon>Dikarya</taxon>
        <taxon>Ascomycota</taxon>
        <taxon>Pezizomycotina</taxon>
        <taxon>Dothideomycetes</taxon>
        <taxon>Dothideomycetidae</taxon>
        <taxon>Mycosphaerellales</taxon>
        <taxon>Mycosphaerellaceae</taxon>
        <taxon>Cercospora</taxon>
    </lineage>
</organism>
<dbReference type="InterPro" id="IPR011990">
    <property type="entry name" value="TPR-like_helical_dom_sf"/>
</dbReference>
<dbReference type="PANTHER" id="PTHR47933">
    <property type="entry name" value="PENTATRICOPEPTIDE REPEAT-CONTAINING PROTEIN 1, MITOCHONDRIAL"/>
    <property type="match status" value="1"/>
</dbReference>
<sequence>MPSHLTRYVLRRILANEPIVHRACPRRQASNALSRTRTGIRSWKAQHGGAVASVDQWRTFLNLNMFAPKKRQAREADLEPGMEEMMHLAKMQRMNARLPPPRDIVQALVQYFKSPLRPINDRAAKLVAQSLEYCWAADTKESPSRRLIPANLFLAIAKALKATRTADTEAHLTLSTLLFENRHLYASNNRMYAILAHIRVLGLIGRPLDARRLRVSSSDAEIKAECAEEGAARTRIGWYWAAALEAVSLGHSERDLLDTLNMISEREWLEPQPQRLAEPMLAFYLRTANLEAVQTWWKQYWHFAAEQGSGGEQFLAANFDAVLRWCVTHQQLEFGHQVVRQAMNDKNPPKLIWDAIFVWAAATGKGADEIGRMLDVMQKSNEDFSDPTEWRVPDISTINGLVEYATSQQDPYLAERFIALGQTRSIEPDARTYQLQMQYRLNVSDVDGALIAYKNLQTMDLSSNQDVPTVNELIVALCQSKRHDFDTVMNVAMDLADRRARFEPPTVTALALLHLNRDEMHDVIDLLNTHAHHYSSAERDKIRATILEFCLNPQTPTSRSWDAYKILGAVFDEMPRSERTAAMASFFTRERPDMAVFIFNEMRRHSRADTMPVIDTYVTSFLASAKLRDLDSLELIHNQLKLDYNIDSNTYLLNAMMIAYTACGRPRQALAFWDDIIASREGPTYNSIHIALRACEKAPFGDLRAKQLWAKLRQMGVELDQSMWASYTAALAGNGDIDTALTIVEEAEAKQDVEVDAFLLGSLYDAAARHAEKQDELEAWAKDKFPMAWEALEKIGIEVNEQSGTRVPKVDRSVEP</sequence>
<keyword evidence="3" id="KW-1185">Reference proteome</keyword>
<dbReference type="Gene3D" id="1.25.40.10">
    <property type="entry name" value="Tetratricopeptide repeat domain"/>
    <property type="match status" value="2"/>
</dbReference>
<dbReference type="AlphaFoldDB" id="A0A6A6EX26"/>
<evidence type="ECO:0008006" key="4">
    <source>
        <dbReference type="Google" id="ProtNLM"/>
    </source>
</evidence>
<keyword evidence="1" id="KW-0677">Repeat</keyword>
<proteinExistence type="predicted"/>
<name>A0A6A6EX26_9PEZI</name>
<dbReference type="InterPro" id="IPR051240">
    <property type="entry name" value="Mito_RNA-Proc/Resp"/>
</dbReference>
<protein>
    <recommendedName>
        <fullName evidence="4">Complex I intermediate-associated protein 84, mitochondrial</fullName>
    </recommendedName>
</protein>
<dbReference type="OrthoDB" id="185373at2759"/>
<evidence type="ECO:0000313" key="2">
    <source>
        <dbReference type="EMBL" id="KAF2206275.1"/>
    </source>
</evidence>
<reference evidence="2" key="1">
    <citation type="journal article" date="2020" name="Stud. Mycol.">
        <title>101 Dothideomycetes genomes: a test case for predicting lifestyles and emergence of pathogens.</title>
        <authorList>
            <person name="Haridas S."/>
            <person name="Albert R."/>
            <person name="Binder M."/>
            <person name="Bloem J."/>
            <person name="Labutti K."/>
            <person name="Salamov A."/>
            <person name="Andreopoulos B."/>
            <person name="Baker S."/>
            <person name="Barry K."/>
            <person name="Bills G."/>
            <person name="Bluhm B."/>
            <person name="Cannon C."/>
            <person name="Castanera R."/>
            <person name="Culley D."/>
            <person name="Daum C."/>
            <person name="Ezra D."/>
            <person name="Gonzalez J."/>
            <person name="Henrissat B."/>
            <person name="Kuo A."/>
            <person name="Liang C."/>
            <person name="Lipzen A."/>
            <person name="Lutzoni F."/>
            <person name="Magnuson J."/>
            <person name="Mondo S."/>
            <person name="Nolan M."/>
            <person name="Ohm R."/>
            <person name="Pangilinan J."/>
            <person name="Park H.-J."/>
            <person name="Ramirez L."/>
            <person name="Alfaro M."/>
            <person name="Sun H."/>
            <person name="Tritt A."/>
            <person name="Yoshinaga Y."/>
            <person name="Zwiers L.-H."/>
            <person name="Turgeon B."/>
            <person name="Goodwin S."/>
            <person name="Spatafora J."/>
            <person name="Crous P."/>
            <person name="Grigoriev I."/>
        </authorList>
    </citation>
    <scope>NUCLEOTIDE SEQUENCE</scope>
    <source>
        <strain evidence="2">SCOH1-5</strain>
    </source>
</reference>
<evidence type="ECO:0000313" key="3">
    <source>
        <dbReference type="Proteomes" id="UP000799539"/>
    </source>
</evidence>
<accession>A0A6A6EX26</accession>
<dbReference type="EMBL" id="ML992727">
    <property type="protein sequence ID" value="KAF2206275.1"/>
    <property type="molecule type" value="Genomic_DNA"/>
</dbReference>
<gene>
    <name evidence="2" type="ORF">CERZMDRAFT_53432</name>
</gene>
<dbReference type="Proteomes" id="UP000799539">
    <property type="component" value="Unassembled WGS sequence"/>
</dbReference>
<dbReference type="GO" id="GO:0003729">
    <property type="term" value="F:mRNA binding"/>
    <property type="evidence" value="ECO:0007669"/>
    <property type="project" value="TreeGrafter"/>
</dbReference>
<dbReference type="PANTHER" id="PTHR47933:SF11">
    <property type="entry name" value="PENTATRICOPEPTIDE REPEAT-CONTAINING PROTEIN 2"/>
    <property type="match status" value="1"/>
</dbReference>
<evidence type="ECO:0000256" key="1">
    <source>
        <dbReference type="ARBA" id="ARBA00022737"/>
    </source>
</evidence>